<feature type="transmembrane region" description="Helical" evidence="4">
    <location>
        <begin position="407"/>
        <end position="427"/>
    </location>
</feature>
<dbReference type="Pfam" id="PF12833">
    <property type="entry name" value="HTH_18"/>
    <property type="match status" value="1"/>
</dbReference>
<evidence type="ECO:0000256" key="5">
    <source>
        <dbReference type="SAM" id="SignalP"/>
    </source>
</evidence>
<protein>
    <submittedName>
        <fullName evidence="7">Helix-turn-helix domain-containing protein</fullName>
    </submittedName>
</protein>
<feature type="signal peptide" evidence="5">
    <location>
        <begin position="1"/>
        <end position="21"/>
    </location>
</feature>
<feature type="chain" id="PRO_5046595746" evidence="5">
    <location>
        <begin position="22"/>
        <end position="617"/>
    </location>
</feature>
<dbReference type="SUPFAM" id="SSF46689">
    <property type="entry name" value="Homeodomain-like"/>
    <property type="match status" value="1"/>
</dbReference>
<accession>A0ABV9L573</accession>
<keyword evidence="8" id="KW-1185">Reference proteome</keyword>
<dbReference type="PANTHER" id="PTHR43280">
    <property type="entry name" value="ARAC-FAMILY TRANSCRIPTIONAL REGULATOR"/>
    <property type="match status" value="1"/>
</dbReference>
<evidence type="ECO:0000259" key="6">
    <source>
        <dbReference type="PROSITE" id="PS01124"/>
    </source>
</evidence>
<evidence type="ECO:0000313" key="8">
    <source>
        <dbReference type="Proteomes" id="UP001595878"/>
    </source>
</evidence>
<dbReference type="PROSITE" id="PS01124">
    <property type="entry name" value="HTH_ARAC_FAMILY_2"/>
    <property type="match status" value="1"/>
</dbReference>
<keyword evidence="2" id="KW-0238">DNA-binding</keyword>
<evidence type="ECO:0000256" key="4">
    <source>
        <dbReference type="SAM" id="Phobius"/>
    </source>
</evidence>
<name>A0ABV9L573_9FLAO</name>
<dbReference type="SMART" id="SM00028">
    <property type="entry name" value="TPR"/>
    <property type="match status" value="3"/>
</dbReference>
<dbReference type="EMBL" id="JBHSHB010000003">
    <property type="protein sequence ID" value="MFC4688956.1"/>
    <property type="molecule type" value="Genomic_DNA"/>
</dbReference>
<organism evidence="7 8">
    <name type="scientific">Dokdonia genika</name>
    <dbReference type="NCBI Taxonomy" id="308113"/>
    <lineage>
        <taxon>Bacteria</taxon>
        <taxon>Pseudomonadati</taxon>
        <taxon>Bacteroidota</taxon>
        <taxon>Flavobacteriia</taxon>
        <taxon>Flavobacteriales</taxon>
        <taxon>Flavobacteriaceae</taxon>
        <taxon>Dokdonia</taxon>
    </lineage>
</organism>
<evidence type="ECO:0000313" key="7">
    <source>
        <dbReference type="EMBL" id="MFC4688956.1"/>
    </source>
</evidence>
<reference evidence="8" key="1">
    <citation type="journal article" date="2019" name="Int. J. Syst. Evol. Microbiol.">
        <title>The Global Catalogue of Microorganisms (GCM) 10K type strain sequencing project: providing services to taxonomists for standard genome sequencing and annotation.</title>
        <authorList>
            <consortium name="The Broad Institute Genomics Platform"/>
            <consortium name="The Broad Institute Genome Sequencing Center for Infectious Disease"/>
            <person name="Wu L."/>
            <person name="Ma J."/>
        </authorList>
    </citation>
    <scope>NUCLEOTIDE SEQUENCE [LARGE SCALE GENOMIC DNA]</scope>
    <source>
        <strain evidence="8">CGMCC 4.7427</strain>
    </source>
</reference>
<keyword evidence="1" id="KW-0805">Transcription regulation</keyword>
<keyword evidence="5" id="KW-0732">Signal</keyword>
<dbReference type="InterPro" id="IPR011990">
    <property type="entry name" value="TPR-like_helical_dom_sf"/>
</dbReference>
<proteinExistence type="predicted"/>
<dbReference type="SUPFAM" id="SSF48452">
    <property type="entry name" value="TPR-like"/>
    <property type="match status" value="2"/>
</dbReference>
<evidence type="ECO:0000256" key="2">
    <source>
        <dbReference type="ARBA" id="ARBA00023125"/>
    </source>
</evidence>
<dbReference type="Gene3D" id="1.10.10.60">
    <property type="entry name" value="Homeodomain-like"/>
    <property type="match status" value="2"/>
</dbReference>
<gene>
    <name evidence="7" type="ORF">ACFO5T_00805</name>
</gene>
<keyword evidence="4" id="KW-1133">Transmembrane helix</keyword>
<dbReference type="InterPro" id="IPR019734">
    <property type="entry name" value="TPR_rpt"/>
</dbReference>
<dbReference type="Proteomes" id="UP001595878">
    <property type="component" value="Unassembled WGS sequence"/>
</dbReference>
<dbReference type="RefSeq" id="WP_380031229.1">
    <property type="nucleotide sequence ID" value="NZ_JBHSHB010000003.1"/>
</dbReference>
<dbReference type="Gene3D" id="1.25.40.10">
    <property type="entry name" value="Tetratricopeptide repeat domain"/>
    <property type="match status" value="2"/>
</dbReference>
<dbReference type="PANTHER" id="PTHR43280:SF2">
    <property type="entry name" value="HTH-TYPE TRANSCRIPTIONAL REGULATOR EXSA"/>
    <property type="match status" value="1"/>
</dbReference>
<keyword evidence="4" id="KW-0472">Membrane</keyword>
<evidence type="ECO:0000256" key="3">
    <source>
        <dbReference type="ARBA" id="ARBA00023163"/>
    </source>
</evidence>
<keyword evidence="3" id="KW-0804">Transcription</keyword>
<keyword evidence="4" id="KW-0812">Transmembrane</keyword>
<dbReference type="InterPro" id="IPR018060">
    <property type="entry name" value="HTH_AraC"/>
</dbReference>
<dbReference type="SMART" id="SM00342">
    <property type="entry name" value="HTH_ARAC"/>
    <property type="match status" value="1"/>
</dbReference>
<sequence>MKKRVFLLFLFFSVVTISGNAQDLPFLIDNKVPDSIRLQDYQTVRKKFFALIHNDTQVVDTLLLELYGKDLIIKATGKNDHLEVSKFYITLSNYRENSLPTIDYVIGYTTTHNLDEFYIEALISKALYFIRIESNLEEAYSLAQEAYDKNQHFNNPVIAYTTKNIMGVLLEHSGKFNDAIKMYLELEELYHTDVINEIFKFNTDQYIKEALTEIQYGLALTYFKLKKYKKASEYINKVKEYADISGSKEYLSAYLGLKGGILIRKENYTEGLKLTNEYLDLSINRNNNEFSHSYTLQGIAYRGLQQPEKALTSFLTADSLRDIAGSDYFFSDLKVTYEYLHNHYKQTGDVTRQIEYLNKMIAYEEEYGKLSQNIGDEIIASYTLPVLLSEKENAIKTLEQEKESRSIGLILFVILGVLAVTFAIYQYRRRLKLKQRFINLRDTYSERITTEEMPEEATAVTLPVVQDHMEGALSHIKPPQLEKIQEGLDSFEKKALFTSHNVTLKSLAKQIGTNASYLSKYINVEKSENFSTYLNDLRINYVLKELYNNPKLKSYTVAAIAEEVGFSNVKSFSTHFKRVTGLSVSYFIKNLSSERDSFSNEEKDGVINLTDRVNKAG</sequence>
<feature type="domain" description="HTH araC/xylS-type" evidence="6">
    <location>
        <begin position="482"/>
        <end position="590"/>
    </location>
</feature>
<comment type="caution">
    <text evidence="7">The sequence shown here is derived from an EMBL/GenBank/DDBJ whole genome shotgun (WGS) entry which is preliminary data.</text>
</comment>
<dbReference type="InterPro" id="IPR009057">
    <property type="entry name" value="Homeodomain-like_sf"/>
</dbReference>
<evidence type="ECO:0000256" key="1">
    <source>
        <dbReference type="ARBA" id="ARBA00023015"/>
    </source>
</evidence>